<evidence type="ECO:0000256" key="6">
    <source>
        <dbReference type="ARBA" id="ARBA00022695"/>
    </source>
</evidence>
<evidence type="ECO:0000256" key="4">
    <source>
        <dbReference type="ARBA" id="ARBA00022679"/>
    </source>
</evidence>
<keyword evidence="7" id="KW-0547">Nucleotide-binding</keyword>
<reference evidence="15" key="1">
    <citation type="submission" date="2015-05" db="EMBL/GenBank/DDBJ databases">
        <title>Detection of rhabdovirus RNA in bat ectoparasites from South Africa.</title>
        <authorList>
            <person name="Coertse J."/>
            <person name="Markotter W."/>
            <person name="Nel L.H."/>
        </authorList>
    </citation>
    <scope>NUCLEOTIDE SEQUENCE</scope>
    <source>
        <strain evidence="15">Pool12</strain>
    </source>
</reference>
<keyword evidence="4" id="KW-0808">Transferase</keyword>
<organism evidence="15">
    <name type="scientific">Rhabdovirus JC-2016</name>
    <dbReference type="NCBI Taxonomy" id="1795037"/>
    <lineage>
        <taxon>Viruses</taxon>
        <taxon>Riboviria</taxon>
        <taxon>Orthornavirae</taxon>
        <taxon>Negarnaviricota</taxon>
        <taxon>Haploviricotina</taxon>
        <taxon>Monjiviricetes</taxon>
        <taxon>Mononegavirales</taxon>
        <taxon>Rhabdoviridae</taxon>
    </lineage>
</organism>
<sequence>FEGLTMADDLNTVTKKLLMATEGQGLDNYDKIYITNSLDYDKWNNHQRL</sequence>
<name>A0A192RU05_9RHAB</name>
<accession>A0A192RU05</accession>
<dbReference type="EC" id="2.7.7.48" evidence="1"/>
<evidence type="ECO:0000256" key="8">
    <source>
        <dbReference type="ARBA" id="ARBA00022840"/>
    </source>
</evidence>
<keyword evidence="2" id="KW-0696">RNA-directed RNA polymerase</keyword>
<evidence type="ECO:0000256" key="5">
    <source>
        <dbReference type="ARBA" id="ARBA00022691"/>
    </source>
</evidence>
<dbReference type="Pfam" id="PF00946">
    <property type="entry name" value="Mononeg_RNA_pol"/>
    <property type="match status" value="1"/>
</dbReference>
<protein>
    <recommendedName>
        <fullName evidence="1">RNA-directed RNA polymerase</fullName>
        <ecNumber evidence="1">2.7.7.48</ecNumber>
    </recommendedName>
    <alternativeName>
        <fullName evidence="13">Replicase</fullName>
    </alternativeName>
    <alternativeName>
        <fullName evidence="12">Transcriptase</fullName>
    </alternativeName>
</protein>
<proteinExistence type="predicted"/>
<evidence type="ECO:0000256" key="2">
    <source>
        <dbReference type="ARBA" id="ARBA00022484"/>
    </source>
</evidence>
<dbReference type="InterPro" id="IPR014023">
    <property type="entry name" value="Mononeg_RNA_pol_cat"/>
</dbReference>
<evidence type="ECO:0000256" key="12">
    <source>
        <dbReference type="ARBA" id="ARBA00030436"/>
    </source>
</evidence>
<keyword evidence="6" id="KW-0548">Nucleotidyltransferase</keyword>
<evidence type="ECO:0000256" key="3">
    <source>
        <dbReference type="ARBA" id="ARBA00022664"/>
    </source>
</evidence>
<dbReference type="GO" id="GO:0004482">
    <property type="term" value="F:mRNA 5'-cap (guanine-N7-)-methyltransferase activity"/>
    <property type="evidence" value="ECO:0007669"/>
    <property type="project" value="InterPro"/>
</dbReference>
<feature type="non-terminal residue" evidence="15">
    <location>
        <position position="1"/>
    </location>
</feature>
<keyword evidence="5" id="KW-0949">S-adenosyl-L-methionine</keyword>
<keyword evidence="10" id="KW-0506">mRNA capping</keyword>
<dbReference type="GO" id="GO:0003968">
    <property type="term" value="F:RNA-directed RNA polymerase activity"/>
    <property type="evidence" value="ECO:0007669"/>
    <property type="project" value="UniProtKB-KW"/>
</dbReference>
<keyword evidence="3" id="KW-0507">mRNA processing</keyword>
<evidence type="ECO:0000256" key="1">
    <source>
        <dbReference type="ARBA" id="ARBA00012494"/>
    </source>
</evidence>
<evidence type="ECO:0000313" key="15">
    <source>
        <dbReference type="EMBL" id="AMD42310.1"/>
    </source>
</evidence>
<feature type="non-terminal residue" evidence="15">
    <location>
        <position position="49"/>
    </location>
</feature>
<dbReference type="PROSITE" id="PS50526">
    <property type="entry name" value="RDRP_SSRNA_NEG_NONSEG"/>
    <property type="match status" value="1"/>
</dbReference>
<evidence type="ECO:0000256" key="10">
    <source>
        <dbReference type="ARBA" id="ARBA00023042"/>
    </source>
</evidence>
<evidence type="ECO:0000256" key="7">
    <source>
        <dbReference type="ARBA" id="ARBA00022741"/>
    </source>
</evidence>
<keyword evidence="11" id="KW-0511">Multifunctional enzyme</keyword>
<evidence type="ECO:0000256" key="13">
    <source>
        <dbReference type="ARBA" id="ARBA00031012"/>
    </source>
</evidence>
<evidence type="ECO:0000256" key="11">
    <source>
        <dbReference type="ARBA" id="ARBA00023268"/>
    </source>
</evidence>
<dbReference type="GO" id="GO:0005524">
    <property type="term" value="F:ATP binding"/>
    <property type="evidence" value="ECO:0007669"/>
    <property type="project" value="UniProtKB-KW"/>
</dbReference>
<keyword evidence="9" id="KW-0693">Viral RNA replication</keyword>
<keyword evidence="8" id="KW-0067">ATP-binding</keyword>
<dbReference type="EMBL" id="KR920016">
    <property type="protein sequence ID" value="AMD42310.1"/>
    <property type="molecule type" value="Viral_cRNA"/>
</dbReference>
<feature type="domain" description="RdRp catalytic" evidence="14">
    <location>
        <begin position="32"/>
        <end position="49"/>
    </location>
</feature>
<evidence type="ECO:0000259" key="14">
    <source>
        <dbReference type="PROSITE" id="PS50526"/>
    </source>
</evidence>
<evidence type="ECO:0000256" key="9">
    <source>
        <dbReference type="ARBA" id="ARBA00022953"/>
    </source>
</evidence>